<evidence type="ECO:0000313" key="2">
    <source>
        <dbReference type="Proteomes" id="UP000199682"/>
    </source>
</evidence>
<name>A0A1G9GA44_9PSEU</name>
<gene>
    <name evidence="1" type="ORF">SAMN04488074_108138</name>
</gene>
<dbReference type="AlphaFoldDB" id="A0A1G9GA44"/>
<evidence type="ECO:0000313" key="1">
    <source>
        <dbReference type="EMBL" id="SDK97435.1"/>
    </source>
</evidence>
<sequence>MKTVLALVAGVIIGVVIWWLGASPAWAAALAVPPTAFGVLVTRLPRATDIVWSSAPPPPGSISTAVASTLASRLTEAAEDPRRYRERFRARFARLGIEASEMPDPKQLAERLRRVE</sequence>
<dbReference type="Proteomes" id="UP000199682">
    <property type="component" value="Unassembled WGS sequence"/>
</dbReference>
<organism evidence="1 2">
    <name type="scientific">Lentzea albidocapillata subsp. violacea</name>
    <dbReference type="NCBI Taxonomy" id="128104"/>
    <lineage>
        <taxon>Bacteria</taxon>
        <taxon>Bacillati</taxon>
        <taxon>Actinomycetota</taxon>
        <taxon>Actinomycetes</taxon>
        <taxon>Pseudonocardiales</taxon>
        <taxon>Pseudonocardiaceae</taxon>
        <taxon>Lentzea</taxon>
    </lineage>
</organism>
<reference evidence="2" key="1">
    <citation type="submission" date="2016-10" db="EMBL/GenBank/DDBJ databases">
        <authorList>
            <person name="Varghese N."/>
            <person name="Submissions S."/>
        </authorList>
    </citation>
    <scope>NUCLEOTIDE SEQUENCE [LARGE SCALE GENOMIC DNA]</scope>
    <source>
        <strain evidence="2">DSM 44796</strain>
    </source>
</reference>
<proteinExistence type="predicted"/>
<dbReference type="RefSeq" id="WP_090007265.1">
    <property type="nucleotide sequence ID" value="NZ_FNET01000008.1"/>
</dbReference>
<dbReference type="EMBL" id="FNET01000008">
    <property type="protein sequence ID" value="SDK97435.1"/>
    <property type="molecule type" value="Genomic_DNA"/>
</dbReference>
<accession>A0A1G9GA44</accession>
<protein>
    <submittedName>
        <fullName evidence="1">Uncharacterized protein</fullName>
    </submittedName>
</protein>